<gene>
    <name evidence="1" type="ORF">M3D15_01430</name>
</gene>
<protein>
    <submittedName>
        <fullName evidence="1">Uncharacterized protein</fullName>
    </submittedName>
</protein>
<reference evidence="1 2" key="1">
    <citation type="submission" date="2022-04" db="EMBL/GenBank/DDBJ databases">
        <title>Human microbiome associated bacterial genomes.</title>
        <authorList>
            <person name="Sandstrom S."/>
            <person name="Salamzade R."/>
            <person name="Kalan L.R."/>
        </authorList>
    </citation>
    <scope>NUCLEOTIDE SEQUENCE [LARGE SCALE GENOMIC DNA]</scope>
    <source>
        <strain evidence="2">p3-SID1799</strain>
    </source>
</reference>
<accession>A0ABT2HUM9</accession>
<evidence type="ECO:0000313" key="1">
    <source>
        <dbReference type="EMBL" id="MCT2042007.1"/>
    </source>
</evidence>
<organism evidence="1 2">
    <name type="scientific">Pseudoclavibacter albus</name>
    <dbReference type="NCBI Taxonomy" id="272241"/>
    <lineage>
        <taxon>Bacteria</taxon>
        <taxon>Bacillati</taxon>
        <taxon>Actinomycetota</taxon>
        <taxon>Actinomycetes</taxon>
        <taxon>Micrococcales</taxon>
        <taxon>Microbacteriaceae</taxon>
        <taxon>Pseudoclavibacter</taxon>
    </lineage>
</organism>
<proteinExistence type="predicted"/>
<keyword evidence="2" id="KW-1185">Reference proteome</keyword>
<dbReference type="RefSeq" id="WP_260103700.1">
    <property type="nucleotide sequence ID" value="NZ_JALXSQ010000003.1"/>
</dbReference>
<sequence>MLHARDFSELSGRARDERDAVIEHHMRLGEDPAEVFAELPPVEDYLVKALHDDALESEGQLQQYALARLLAQDPDRPDRAEHEAAADRVDERLYRAIGIAYPTLARAAWRAIAGLPSQRA</sequence>
<name>A0ABT2HUM9_9MICO</name>
<dbReference type="EMBL" id="JALXSQ010000003">
    <property type="protein sequence ID" value="MCT2042007.1"/>
    <property type="molecule type" value="Genomic_DNA"/>
</dbReference>
<dbReference type="Proteomes" id="UP001525379">
    <property type="component" value="Unassembled WGS sequence"/>
</dbReference>
<evidence type="ECO:0000313" key="2">
    <source>
        <dbReference type="Proteomes" id="UP001525379"/>
    </source>
</evidence>
<comment type="caution">
    <text evidence="1">The sequence shown here is derived from an EMBL/GenBank/DDBJ whole genome shotgun (WGS) entry which is preliminary data.</text>
</comment>